<dbReference type="Proteomes" id="UP001172457">
    <property type="component" value="Chromosome 6"/>
</dbReference>
<dbReference type="AlphaFoldDB" id="A0AA38SLE0"/>
<feature type="region of interest" description="Disordered" evidence="1">
    <location>
        <begin position="861"/>
        <end position="994"/>
    </location>
</feature>
<name>A0AA38SLE0_9ASTR</name>
<evidence type="ECO:0000256" key="1">
    <source>
        <dbReference type="SAM" id="MobiDB-lite"/>
    </source>
</evidence>
<dbReference type="Pfam" id="PF14223">
    <property type="entry name" value="Retrotran_gag_2"/>
    <property type="match status" value="1"/>
</dbReference>
<dbReference type="EMBL" id="JARYMX010000006">
    <property type="protein sequence ID" value="KAJ9544875.1"/>
    <property type="molecule type" value="Genomic_DNA"/>
</dbReference>
<reference evidence="2" key="1">
    <citation type="submission" date="2023-03" db="EMBL/GenBank/DDBJ databases">
        <title>Chromosome-scale reference genome and RAD-based genetic map of yellow starthistle (Centaurea solstitialis) reveal putative structural variation and QTLs associated with invader traits.</title>
        <authorList>
            <person name="Reatini B."/>
            <person name="Cang F.A."/>
            <person name="Jiang Q."/>
            <person name="Mckibben M.T.W."/>
            <person name="Barker M.S."/>
            <person name="Rieseberg L.H."/>
            <person name="Dlugosch K.M."/>
        </authorList>
    </citation>
    <scope>NUCLEOTIDE SEQUENCE</scope>
    <source>
        <strain evidence="2">CAN-66</strain>
        <tissue evidence="2">Leaf</tissue>
    </source>
</reference>
<feature type="region of interest" description="Disordered" evidence="1">
    <location>
        <begin position="1045"/>
        <end position="1099"/>
    </location>
</feature>
<proteinExistence type="predicted"/>
<accession>A0AA38SLE0</accession>
<sequence length="1099" mass="124077">MSKEILGIGSETRPPVLVMGEYQQWKRRMIHFLDMLDGNLMKSIREGPIRPTVTVAAVPKTDTCPELPSYVVEKPVEMFNPEQRARHLVDKRALTLLIMALPNDMYARVDSLTNARDVWLEIEQQMQGGDTALESQKESALNAYEGFKARETESLTESYQRLNAFVNDLRRLGIEKTKYEVNVKFLKNLTPAWQNLAINLQLSRNLGIMGLHDLFSMMVQHEEFITGGKFKNAVDPLALAAVPCGGSNSALFQHQQYNNSSPQQYNHSPPQHYQENYNQEFNGNYGSNYQEFNSNYSPSYQGGPGDQGDWRGQVSHINYRQNLRNYTPESGYIDRQGYSSGYEGGQDGRHGRFEGGQGGQGYGQEQERNYRGFEGQTDHGNRNYPEGNHQSESRICELERCLQSERSLVTKFRIDSAIYKSSLEDLTIVYNRETLESSVRESNLSNKLSCLQKTHEKLNSDHGELQIKFQLLSEERTRLFSKIQELEDNNFKRGQSEQTLSILTQHANKNPFYKVRPGLGLSENHVLEKAPSNLYNFEDMAASKPKPALVGGHVTEEFVRQTVTYTEVINGETITTTISPTNSTSSSPPTSPTPNKPIFVPASDPTNTKSTWEGIKARTPRVAMPPINYSDLNTSYDTRKMDFSEETLVIPPEDVSATKSPNLVELEKEMFGLRLKAMDLDACQHQILNLKVLISEKDNLVHTLKKDLIEANAERIRMSSECETAASTFTNFQLKVADLKARYVLLNVHSEIARELDHDEKINYRVALTNQRVSNSILKRKVMYFENLSDSVNDRTTPLLHHPIVDSQTKSVMDPEDYYTLLSDDDEPLNSHHRITEPKTIHDPNVEYDLKVFLDEGDDPSGFIPKGPKSVFVKPEKSVESRAPVSENSNPKGEKCVGTDNGNFEVGETSQLKPKQPFSSTKPKFSKTSSGKGGNSSPIKPSSNSHHARNADGRKKDGGQEVKPPRKNHRGRPNSFQAFPKQHSPNRAGLGYAPPSVGITSNMSVKRNRHLTHAFDSLRNDMCFMFDNFLRYGVYNSFNADVPKIKSRKRRGRKRGKGKPSSSVQSPKPKETSEKETASTNSIVSDPKEPIWQWVPKQA</sequence>
<gene>
    <name evidence="2" type="ORF">OSB04_024582</name>
</gene>
<feature type="region of interest" description="Disordered" evidence="1">
    <location>
        <begin position="340"/>
        <end position="365"/>
    </location>
</feature>
<comment type="caution">
    <text evidence="2">The sequence shown here is derived from an EMBL/GenBank/DDBJ whole genome shotgun (WGS) entry which is preliminary data.</text>
</comment>
<protein>
    <submittedName>
        <fullName evidence="2">Uncharacterized protein</fullName>
    </submittedName>
</protein>
<feature type="compositionally biased region" description="Basic residues" evidence="1">
    <location>
        <begin position="1045"/>
        <end position="1058"/>
    </location>
</feature>
<evidence type="ECO:0000313" key="2">
    <source>
        <dbReference type="EMBL" id="KAJ9544875.1"/>
    </source>
</evidence>
<feature type="region of interest" description="Disordered" evidence="1">
    <location>
        <begin position="576"/>
        <end position="611"/>
    </location>
</feature>
<evidence type="ECO:0000313" key="3">
    <source>
        <dbReference type="Proteomes" id="UP001172457"/>
    </source>
</evidence>
<feature type="compositionally biased region" description="Basic and acidic residues" evidence="1">
    <location>
        <begin position="1068"/>
        <end position="1077"/>
    </location>
</feature>
<keyword evidence="3" id="KW-1185">Reference proteome</keyword>
<feature type="compositionally biased region" description="Basic and acidic residues" evidence="1">
    <location>
        <begin position="949"/>
        <end position="964"/>
    </location>
</feature>
<feature type="compositionally biased region" description="Low complexity" evidence="1">
    <location>
        <begin position="913"/>
        <end position="938"/>
    </location>
</feature>
<organism evidence="2 3">
    <name type="scientific">Centaurea solstitialis</name>
    <name type="common">yellow star-thistle</name>
    <dbReference type="NCBI Taxonomy" id="347529"/>
    <lineage>
        <taxon>Eukaryota</taxon>
        <taxon>Viridiplantae</taxon>
        <taxon>Streptophyta</taxon>
        <taxon>Embryophyta</taxon>
        <taxon>Tracheophyta</taxon>
        <taxon>Spermatophyta</taxon>
        <taxon>Magnoliopsida</taxon>
        <taxon>eudicotyledons</taxon>
        <taxon>Gunneridae</taxon>
        <taxon>Pentapetalae</taxon>
        <taxon>asterids</taxon>
        <taxon>campanulids</taxon>
        <taxon>Asterales</taxon>
        <taxon>Asteraceae</taxon>
        <taxon>Carduoideae</taxon>
        <taxon>Cardueae</taxon>
        <taxon>Centaureinae</taxon>
        <taxon>Centaurea</taxon>
    </lineage>
</organism>
<feature type="compositionally biased region" description="Low complexity" evidence="1">
    <location>
        <begin position="576"/>
        <end position="588"/>
    </location>
</feature>